<dbReference type="InterPro" id="IPR013780">
    <property type="entry name" value="Glyco_hydro_b"/>
</dbReference>
<dbReference type="Gene3D" id="3.20.20.80">
    <property type="entry name" value="Glycosidases"/>
    <property type="match status" value="1"/>
</dbReference>
<keyword evidence="2 4" id="KW-0378">Hydrolase</keyword>
<dbReference type="GO" id="GO:0005975">
    <property type="term" value="P:carbohydrate metabolic process"/>
    <property type="evidence" value="ECO:0007669"/>
    <property type="project" value="InterPro"/>
</dbReference>
<comment type="caution">
    <text evidence="7">The sequence shown here is derived from an EMBL/GenBank/DDBJ whole genome shotgun (WGS) entry which is preliminary data.</text>
</comment>
<dbReference type="InterPro" id="IPR000322">
    <property type="entry name" value="Glyco_hydro_31_TIM"/>
</dbReference>
<name>A0A4Z0JC30_9LACO</name>
<dbReference type="CDD" id="cd06592">
    <property type="entry name" value="GH31_NET37"/>
    <property type="match status" value="1"/>
</dbReference>
<dbReference type="Pfam" id="PF01055">
    <property type="entry name" value="Glyco_hydro_31_2nd"/>
    <property type="match status" value="1"/>
</dbReference>
<dbReference type="RefSeq" id="WP_135366964.1">
    <property type="nucleotide sequence ID" value="NZ_RKLX01000001.1"/>
</dbReference>
<dbReference type="AlphaFoldDB" id="A0A4Z0JC30"/>
<dbReference type="GO" id="GO:0004553">
    <property type="term" value="F:hydrolase activity, hydrolyzing O-glycosyl compounds"/>
    <property type="evidence" value="ECO:0007669"/>
    <property type="project" value="InterPro"/>
</dbReference>
<evidence type="ECO:0000313" key="8">
    <source>
        <dbReference type="Proteomes" id="UP000297348"/>
    </source>
</evidence>
<evidence type="ECO:0000256" key="1">
    <source>
        <dbReference type="ARBA" id="ARBA00007806"/>
    </source>
</evidence>
<dbReference type="Proteomes" id="UP000297348">
    <property type="component" value="Unassembled WGS sequence"/>
</dbReference>
<keyword evidence="8" id="KW-1185">Reference proteome</keyword>
<evidence type="ECO:0000313" key="7">
    <source>
        <dbReference type="EMBL" id="TGD20395.1"/>
    </source>
</evidence>
<accession>A0A4Z0JC30</accession>
<protein>
    <submittedName>
        <fullName evidence="7">Glycoside hydrolase</fullName>
    </submittedName>
</protein>
<dbReference type="InterPro" id="IPR048395">
    <property type="entry name" value="Glyco_hydro_31_C"/>
</dbReference>
<dbReference type="InterPro" id="IPR017853">
    <property type="entry name" value="GH"/>
</dbReference>
<evidence type="ECO:0000256" key="2">
    <source>
        <dbReference type="ARBA" id="ARBA00022801"/>
    </source>
</evidence>
<dbReference type="SUPFAM" id="SSF51445">
    <property type="entry name" value="(Trans)glycosidases"/>
    <property type="match status" value="1"/>
</dbReference>
<dbReference type="OrthoDB" id="176168at2"/>
<dbReference type="EMBL" id="RKLX01000001">
    <property type="protein sequence ID" value="TGD20395.1"/>
    <property type="molecule type" value="Genomic_DNA"/>
</dbReference>
<evidence type="ECO:0000259" key="5">
    <source>
        <dbReference type="Pfam" id="PF01055"/>
    </source>
</evidence>
<evidence type="ECO:0000259" key="6">
    <source>
        <dbReference type="Pfam" id="PF21365"/>
    </source>
</evidence>
<sequence>MITVNELTTNLKQPLQVELLTGEEWYGGSIADGSQYPLHQGSDYQLDLIHLVNGNQVAPAFISTKGRVITSYSPFKLTVADDRLNLIARDQVRLVAGADGLKGAQQWLAQHTFELESMPPADFFELPQWNTWMELLYQQNQADVLAYAHHIIENDFPAGIIMIDDLWADYYGRWQFSTRKFPDAPAMVQELHQLGFKVMVWACPFVSPDSQEYRDLLAQGMLLMRPDGKPVVREWWNGFSAILDLSNPATYQWFKETLQDLQAKTGVDGFKLDAGDPHFYQADDVSQMALSPEQQTELWGHFGQEFAYNEFRAMYKNQGAPLVNRLQDKRFEWGAEGLAELIPDTIVQGLMGYYFSCPDMIGGGEIRSLVTLDHFDQELIVRSAQCSALMPMMQFSLAPWRVLDQNHLDLCREAADLHQRFAPTILKLAETAARTGEPIVQSMAYDHPETPRAYLKTQFKLGPSLLVAPVITAQATTKAIYFPAGEWQSVTDEFAQPVTGPAEVEVPVTLASLPAYQRV</sequence>
<organism evidence="7 8">
    <name type="scientific">Levilactobacillus suantsaiihabitans</name>
    <dbReference type="NCBI Taxonomy" id="2487722"/>
    <lineage>
        <taxon>Bacteria</taxon>
        <taxon>Bacillati</taxon>
        <taxon>Bacillota</taxon>
        <taxon>Bacilli</taxon>
        <taxon>Lactobacillales</taxon>
        <taxon>Lactobacillaceae</taxon>
        <taxon>Levilactobacillus</taxon>
    </lineage>
</organism>
<evidence type="ECO:0000256" key="4">
    <source>
        <dbReference type="RuleBase" id="RU361185"/>
    </source>
</evidence>
<feature type="domain" description="Glycosyl hydrolase family 31 C-terminal" evidence="6">
    <location>
        <begin position="436"/>
        <end position="518"/>
    </location>
</feature>
<feature type="domain" description="Glycoside hydrolase family 31 TIM barrel" evidence="5">
    <location>
        <begin position="134"/>
        <end position="425"/>
    </location>
</feature>
<dbReference type="Pfam" id="PF21365">
    <property type="entry name" value="Glyco_hydro_31_3rd"/>
    <property type="match status" value="1"/>
</dbReference>
<proteinExistence type="inferred from homology"/>
<keyword evidence="3 4" id="KW-0326">Glycosidase</keyword>
<dbReference type="PANTHER" id="PTHR43053:SF4">
    <property type="entry name" value="MYOGENESIS-REGULATING GLYCOSIDASE"/>
    <property type="match status" value="1"/>
</dbReference>
<dbReference type="PANTHER" id="PTHR43053">
    <property type="entry name" value="GLYCOSIDASE FAMILY 31"/>
    <property type="match status" value="1"/>
</dbReference>
<dbReference type="Gene3D" id="2.60.40.1180">
    <property type="entry name" value="Golgi alpha-mannosidase II"/>
    <property type="match status" value="1"/>
</dbReference>
<dbReference type="SUPFAM" id="SSF51011">
    <property type="entry name" value="Glycosyl hydrolase domain"/>
    <property type="match status" value="1"/>
</dbReference>
<evidence type="ECO:0000256" key="3">
    <source>
        <dbReference type="ARBA" id="ARBA00023295"/>
    </source>
</evidence>
<gene>
    <name evidence="7" type="ORF">EGT51_01190</name>
</gene>
<dbReference type="InterPro" id="IPR050985">
    <property type="entry name" value="Alpha-glycosidase_related"/>
</dbReference>
<comment type="similarity">
    <text evidence="1 4">Belongs to the glycosyl hydrolase 31 family.</text>
</comment>
<reference evidence="7 8" key="1">
    <citation type="submission" date="2018-10" db="EMBL/GenBank/DDBJ databases">
        <title>Lactobacillus sp. R7 and Lactobacillus sp. R19 isolated from fermented mustard green product of Taiwan.</title>
        <authorList>
            <person name="Lin S.-T."/>
        </authorList>
    </citation>
    <scope>NUCLEOTIDE SEQUENCE [LARGE SCALE GENOMIC DNA]</scope>
    <source>
        <strain evidence="7 8">BCRC 81129</strain>
    </source>
</reference>